<feature type="transmembrane region" description="Helical" evidence="7">
    <location>
        <begin position="132"/>
        <end position="156"/>
    </location>
</feature>
<reference evidence="9" key="2">
    <citation type="submission" date="2020-08" db="EMBL/GenBank/DDBJ databases">
        <title>Plant Genome Project.</title>
        <authorList>
            <person name="Zhang R.-G."/>
        </authorList>
    </citation>
    <scope>NUCLEOTIDE SEQUENCE</scope>
    <source>
        <strain evidence="9">Huo1</strain>
        <tissue evidence="9">Leaf</tissue>
    </source>
</reference>
<dbReference type="OrthoDB" id="28208at2759"/>
<proteinExistence type="predicted"/>
<feature type="region of interest" description="Disordered" evidence="6">
    <location>
        <begin position="1"/>
        <end position="21"/>
    </location>
</feature>
<keyword evidence="4 7" id="KW-1133">Transmembrane helix</keyword>
<keyword evidence="3" id="KW-0029">Amino-acid transport</keyword>
<dbReference type="PANTHER" id="PTHR22950">
    <property type="entry name" value="AMINO ACID TRANSPORTER"/>
    <property type="match status" value="1"/>
</dbReference>
<dbReference type="Proteomes" id="UP000298416">
    <property type="component" value="Unassembled WGS sequence"/>
</dbReference>
<feature type="transmembrane region" description="Helical" evidence="7">
    <location>
        <begin position="290"/>
        <end position="309"/>
    </location>
</feature>
<gene>
    <name evidence="9" type="ORF">SASPL_140462</name>
</gene>
<dbReference type="AlphaFoldDB" id="A0A8X8WR01"/>
<evidence type="ECO:0000259" key="8">
    <source>
        <dbReference type="Pfam" id="PF01490"/>
    </source>
</evidence>
<evidence type="ECO:0000313" key="10">
    <source>
        <dbReference type="Proteomes" id="UP000298416"/>
    </source>
</evidence>
<dbReference type="Pfam" id="PF01490">
    <property type="entry name" value="Aa_trans"/>
    <property type="match status" value="1"/>
</dbReference>
<keyword evidence="3" id="KW-0813">Transport</keyword>
<reference evidence="9" key="1">
    <citation type="submission" date="2018-01" db="EMBL/GenBank/DDBJ databases">
        <authorList>
            <person name="Mao J.F."/>
        </authorList>
    </citation>
    <scope>NUCLEOTIDE SEQUENCE</scope>
    <source>
        <strain evidence="9">Huo1</strain>
        <tissue evidence="9">Leaf</tissue>
    </source>
</reference>
<accession>A0A8X8WR01</accession>
<feature type="transmembrane region" description="Helical" evidence="7">
    <location>
        <begin position="340"/>
        <end position="359"/>
    </location>
</feature>
<comment type="caution">
    <text evidence="9">The sequence shown here is derived from an EMBL/GenBank/DDBJ whole genome shotgun (WGS) entry which is preliminary data.</text>
</comment>
<dbReference type="GO" id="GO:0015179">
    <property type="term" value="F:L-amino acid transmembrane transporter activity"/>
    <property type="evidence" value="ECO:0007669"/>
    <property type="project" value="TreeGrafter"/>
</dbReference>
<evidence type="ECO:0000256" key="4">
    <source>
        <dbReference type="ARBA" id="ARBA00022989"/>
    </source>
</evidence>
<dbReference type="EMBL" id="PNBA02000015">
    <property type="protein sequence ID" value="KAG6398990.1"/>
    <property type="molecule type" value="Genomic_DNA"/>
</dbReference>
<evidence type="ECO:0000256" key="5">
    <source>
        <dbReference type="ARBA" id="ARBA00023136"/>
    </source>
</evidence>
<feature type="transmembrane region" description="Helical" evidence="7">
    <location>
        <begin position="209"/>
        <end position="229"/>
    </location>
</feature>
<comment type="subcellular location">
    <subcellularLocation>
        <location evidence="1">Membrane</location>
        <topology evidence="1">Multi-pass membrane protein</topology>
    </subcellularLocation>
</comment>
<feature type="transmembrane region" description="Helical" evidence="7">
    <location>
        <begin position="176"/>
        <end position="197"/>
    </location>
</feature>
<organism evidence="9">
    <name type="scientific">Salvia splendens</name>
    <name type="common">Scarlet sage</name>
    <dbReference type="NCBI Taxonomy" id="180675"/>
    <lineage>
        <taxon>Eukaryota</taxon>
        <taxon>Viridiplantae</taxon>
        <taxon>Streptophyta</taxon>
        <taxon>Embryophyta</taxon>
        <taxon>Tracheophyta</taxon>
        <taxon>Spermatophyta</taxon>
        <taxon>Magnoliopsida</taxon>
        <taxon>eudicotyledons</taxon>
        <taxon>Gunneridae</taxon>
        <taxon>Pentapetalae</taxon>
        <taxon>asterids</taxon>
        <taxon>lamiids</taxon>
        <taxon>Lamiales</taxon>
        <taxon>Lamiaceae</taxon>
        <taxon>Nepetoideae</taxon>
        <taxon>Mentheae</taxon>
        <taxon>Salviinae</taxon>
        <taxon>Salvia</taxon>
        <taxon>Salvia subgen. Calosphace</taxon>
        <taxon>core Calosphace</taxon>
    </lineage>
</organism>
<dbReference type="GO" id="GO:0031090">
    <property type="term" value="C:organelle membrane"/>
    <property type="evidence" value="ECO:0007669"/>
    <property type="project" value="UniProtKB-ARBA"/>
</dbReference>
<keyword evidence="5 7" id="KW-0472">Membrane</keyword>
<feature type="transmembrane region" description="Helical" evidence="7">
    <location>
        <begin position="438"/>
        <end position="463"/>
    </location>
</feature>
<evidence type="ECO:0000256" key="1">
    <source>
        <dbReference type="ARBA" id="ARBA00004141"/>
    </source>
</evidence>
<evidence type="ECO:0000256" key="6">
    <source>
        <dbReference type="SAM" id="MobiDB-lite"/>
    </source>
</evidence>
<evidence type="ECO:0000313" key="9">
    <source>
        <dbReference type="EMBL" id="KAG6398990.1"/>
    </source>
</evidence>
<feature type="transmembrane region" description="Helical" evidence="7">
    <location>
        <begin position="379"/>
        <end position="397"/>
    </location>
</feature>
<feature type="compositionally biased region" description="Basic residues" evidence="6">
    <location>
        <begin position="1"/>
        <end position="15"/>
    </location>
</feature>
<sequence>MTTKTQKKPKTQSKKSKTESVSVTIADEKTHLLINNKAESSSFSHQEANGASFTGAVFNLSTTIIGAGIMALPATMKVLGLALGILAIAFVAVLTEISISMLLRFSKAGAVASYGGVMGDAFGAAGRKSLQVCVVICNIGVLVVYMIIIGDVISGSSPSGIHHPGLMESWFGQQWWTGRLFVLVVTTLGVFTPLAFLKRIDSLRHTSAVAVFLAVLFLVITAGIVVAKWMQGGLVWPRLLPDISDFNSIWSLFTVVPVLVTAYVCHFNVHSIENELDDPSLIKPVVRTSLVLCSVIYMMTSFFGFLLFGDATLDDVLSNFDTDLGIPFSSQLNDGVRLSYALHLMLVFPVIFYPLRLNLDGLISSSSSSIPLTADNMRFTSLTIALMSVIFLGANFIPSIWDAFQFTGATTAVCIGFIFPAAVVLRDVHGITTWKQKALGVFMVALAVFASLVAIYSDAYAIFKRNSTPSRE</sequence>
<feature type="transmembrane region" description="Helical" evidence="7">
    <location>
        <begin position="78"/>
        <end position="97"/>
    </location>
</feature>
<evidence type="ECO:0000256" key="2">
    <source>
        <dbReference type="ARBA" id="ARBA00022692"/>
    </source>
</evidence>
<feature type="transmembrane region" description="Helical" evidence="7">
    <location>
        <begin position="51"/>
        <end position="72"/>
    </location>
</feature>
<evidence type="ECO:0000256" key="3">
    <source>
        <dbReference type="ARBA" id="ARBA00022970"/>
    </source>
</evidence>
<protein>
    <recommendedName>
        <fullName evidence="8">Amino acid transporter transmembrane domain-containing protein</fullName>
    </recommendedName>
</protein>
<feature type="transmembrane region" description="Helical" evidence="7">
    <location>
        <begin position="403"/>
        <end position="426"/>
    </location>
</feature>
<feature type="transmembrane region" description="Helical" evidence="7">
    <location>
        <begin position="249"/>
        <end position="269"/>
    </location>
</feature>
<evidence type="ECO:0000256" key="7">
    <source>
        <dbReference type="SAM" id="Phobius"/>
    </source>
</evidence>
<dbReference type="InterPro" id="IPR013057">
    <property type="entry name" value="AA_transpt_TM"/>
</dbReference>
<keyword evidence="10" id="KW-1185">Reference proteome</keyword>
<keyword evidence="2 7" id="KW-0812">Transmembrane</keyword>
<name>A0A8X8WR01_SALSN</name>
<dbReference type="PANTHER" id="PTHR22950:SF643">
    <property type="entry name" value="AMINO ACID TRANSPORTER AVT6A"/>
    <property type="match status" value="1"/>
</dbReference>
<feature type="domain" description="Amino acid transporter transmembrane" evidence="8">
    <location>
        <begin position="51"/>
        <end position="457"/>
    </location>
</feature>